<dbReference type="Proteomes" id="UP000193218">
    <property type="component" value="Unassembled WGS sequence"/>
</dbReference>
<dbReference type="GO" id="GO:0031146">
    <property type="term" value="P:SCF-dependent proteasomal ubiquitin-dependent protein catabolic process"/>
    <property type="evidence" value="ECO:0007669"/>
    <property type="project" value="TreeGrafter"/>
</dbReference>
<dbReference type="EMBL" id="NBSH01000010">
    <property type="protein sequence ID" value="ORX35641.1"/>
    <property type="molecule type" value="Genomic_DNA"/>
</dbReference>
<dbReference type="InterPro" id="IPR036047">
    <property type="entry name" value="F-box-like_dom_sf"/>
</dbReference>
<dbReference type="PROSITE" id="PS50181">
    <property type="entry name" value="FBOX"/>
    <property type="match status" value="1"/>
</dbReference>
<evidence type="ECO:0000256" key="2">
    <source>
        <dbReference type="SAM" id="MobiDB-lite"/>
    </source>
</evidence>
<dbReference type="SUPFAM" id="SSF81383">
    <property type="entry name" value="F-box domain"/>
    <property type="match status" value="1"/>
</dbReference>
<proteinExistence type="predicted"/>
<protein>
    <recommendedName>
        <fullName evidence="3">F-box domain-containing protein</fullName>
    </recommendedName>
</protein>
<dbReference type="FunCoup" id="A0A1Y1UC77">
    <property type="interactions" value="64"/>
</dbReference>
<evidence type="ECO:0000259" key="3">
    <source>
        <dbReference type="PROSITE" id="PS50181"/>
    </source>
</evidence>
<organism evidence="4 5">
    <name type="scientific">Kockovaella imperatae</name>
    <dbReference type="NCBI Taxonomy" id="4999"/>
    <lineage>
        <taxon>Eukaryota</taxon>
        <taxon>Fungi</taxon>
        <taxon>Dikarya</taxon>
        <taxon>Basidiomycota</taxon>
        <taxon>Agaricomycotina</taxon>
        <taxon>Tremellomycetes</taxon>
        <taxon>Tremellales</taxon>
        <taxon>Cuniculitremaceae</taxon>
        <taxon>Kockovaella</taxon>
    </lineage>
</organism>
<dbReference type="PANTHER" id="PTHR12874:SF9">
    <property type="entry name" value="F-BOX ONLY PROTEIN 48"/>
    <property type="match status" value="1"/>
</dbReference>
<dbReference type="InterPro" id="IPR045464">
    <property type="entry name" value="Hrt3/FBXO9_C"/>
</dbReference>
<keyword evidence="5" id="KW-1185">Reference proteome</keyword>
<dbReference type="InParanoid" id="A0A1Y1UC77"/>
<evidence type="ECO:0000313" key="4">
    <source>
        <dbReference type="EMBL" id="ORX35641.1"/>
    </source>
</evidence>
<dbReference type="InterPro" id="IPR001810">
    <property type="entry name" value="F-box_dom"/>
</dbReference>
<name>A0A1Y1UC77_9TREE</name>
<dbReference type="PANTHER" id="PTHR12874">
    <property type="entry name" value="F-BOX ONLY PROTEIN 48-RELATED"/>
    <property type="match status" value="1"/>
</dbReference>
<dbReference type="AlphaFoldDB" id="A0A1Y1UC77"/>
<reference evidence="4 5" key="1">
    <citation type="submission" date="2017-03" db="EMBL/GenBank/DDBJ databases">
        <title>Widespread Adenine N6-methylation of Active Genes in Fungi.</title>
        <authorList>
            <consortium name="DOE Joint Genome Institute"/>
            <person name="Mondo S.J."/>
            <person name="Dannebaum R.O."/>
            <person name="Kuo R.C."/>
            <person name="Louie K.B."/>
            <person name="Bewick A.J."/>
            <person name="Labutti K."/>
            <person name="Haridas S."/>
            <person name="Kuo A."/>
            <person name="Salamov A."/>
            <person name="Ahrendt S.R."/>
            <person name="Lau R."/>
            <person name="Bowen B.P."/>
            <person name="Lipzen A."/>
            <person name="Sullivan W."/>
            <person name="Andreopoulos W.B."/>
            <person name="Clum A."/>
            <person name="Lindquist E."/>
            <person name="Daum C."/>
            <person name="Northen T.R."/>
            <person name="Ramamoorthy G."/>
            <person name="Schmitz R.J."/>
            <person name="Gryganskyi A."/>
            <person name="Culley D."/>
            <person name="Magnuson J."/>
            <person name="James T.Y."/>
            <person name="O'Malley M.A."/>
            <person name="Stajich J.E."/>
            <person name="Spatafora J.W."/>
            <person name="Visel A."/>
            <person name="Grigoriev I.V."/>
        </authorList>
    </citation>
    <scope>NUCLEOTIDE SEQUENCE [LARGE SCALE GENOMIC DNA]</scope>
    <source>
        <strain evidence="4 5">NRRL Y-17943</strain>
    </source>
</reference>
<dbReference type="RefSeq" id="XP_021869805.1">
    <property type="nucleotide sequence ID" value="XM_022016391.1"/>
</dbReference>
<dbReference type="Pfam" id="PF19270">
    <property type="entry name" value="FBO_C"/>
    <property type="match status" value="1"/>
</dbReference>
<keyword evidence="1" id="KW-0833">Ubl conjugation pathway</keyword>
<dbReference type="GeneID" id="33558200"/>
<dbReference type="OrthoDB" id="2117972at2759"/>
<feature type="region of interest" description="Disordered" evidence="2">
    <location>
        <begin position="15"/>
        <end position="55"/>
    </location>
</feature>
<evidence type="ECO:0000313" key="5">
    <source>
        <dbReference type="Proteomes" id="UP000193218"/>
    </source>
</evidence>
<dbReference type="GO" id="GO:0019005">
    <property type="term" value="C:SCF ubiquitin ligase complex"/>
    <property type="evidence" value="ECO:0007669"/>
    <property type="project" value="TreeGrafter"/>
</dbReference>
<gene>
    <name evidence="4" type="ORF">BD324DRAFT_630936</name>
</gene>
<dbReference type="Gene3D" id="1.20.1280.50">
    <property type="match status" value="1"/>
</dbReference>
<evidence type="ECO:0000256" key="1">
    <source>
        <dbReference type="ARBA" id="ARBA00022786"/>
    </source>
</evidence>
<dbReference type="STRING" id="4999.A0A1Y1UC77"/>
<sequence length="519" mass="58496">MSRDPADEIDESLADLSLGGLGPSHPVLSTDEDGVISLDLGTEPRVSTAGDGPSELDRFRKEWQAEVQAKKQGVSVGPVRWKSNEVTKRPVSSAGPSTSPRAQWRAMPPDEDTHKEALKQVASSSKILIQPRVSPIRAKRAEDAVEIYARAVEQEQSGQLNEALLLYRRAFKLNDSVDKLYARSRLKIAQEEDPTPTSMDVVSSMAPREAPYSFQRHLQFAPDYESKQSHRISDSPLTTIFNSRPEASSATFLPSEENLPIPIESLPPELLELVFAHLDVLSLERFGAASWKARWLTARSEVWKSLVKSIYKPPGVIPTTWARGRTQEDILAELSERHAGEWRTVMLEEERIRMDGCYIAVCHYVRPGAGDEWVAVTHTITYHRFLRFYPDGTVISFLTTDHPSDVVPILKPSLRGKGLHFGQWRLVRSDSQTDREALKPGEKAQPKVLINSLLEPSAAPKYEFEMELVLRETARGRWNKLDMQSYRSINLSNGEILGLVLKHQRPFYFSKVRSYHPAL</sequence>
<accession>A0A1Y1UC77</accession>
<dbReference type="GO" id="GO:0005737">
    <property type="term" value="C:cytoplasm"/>
    <property type="evidence" value="ECO:0007669"/>
    <property type="project" value="TreeGrafter"/>
</dbReference>
<comment type="caution">
    <text evidence="4">The sequence shown here is derived from an EMBL/GenBank/DDBJ whole genome shotgun (WGS) entry which is preliminary data.</text>
</comment>
<feature type="domain" description="F-box" evidence="3">
    <location>
        <begin position="260"/>
        <end position="306"/>
    </location>
</feature>
<feature type="region of interest" description="Disordered" evidence="2">
    <location>
        <begin position="74"/>
        <end position="108"/>
    </location>
</feature>
<dbReference type="CDD" id="cd09917">
    <property type="entry name" value="F-box_SF"/>
    <property type="match status" value="1"/>
</dbReference>